<evidence type="ECO:0000259" key="6">
    <source>
        <dbReference type="PROSITE" id="PS51005"/>
    </source>
</evidence>
<keyword evidence="2" id="KW-0238">DNA-binding</keyword>
<dbReference type="Gene3D" id="2.170.150.80">
    <property type="entry name" value="NAC domain"/>
    <property type="match status" value="1"/>
</dbReference>
<organism evidence="7 8">
    <name type="scientific">Microthlaspi erraticum</name>
    <dbReference type="NCBI Taxonomy" id="1685480"/>
    <lineage>
        <taxon>Eukaryota</taxon>
        <taxon>Viridiplantae</taxon>
        <taxon>Streptophyta</taxon>
        <taxon>Embryophyta</taxon>
        <taxon>Tracheophyta</taxon>
        <taxon>Spermatophyta</taxon>
        <taxon>Magnoliopsida</taxon>
        <taxon>eudicotyledons</taxon>
        <taxon>Gunneridae</taxon>
        <taxon>Pentapetalae</taxon>
        <taxon>rosids</taxon>
        <taxon>malvids</taxon>
        <taxon>Brassicales</taxon>
        <taxon>Brassicaceae</taxon>
        <taxon>Coluteocarpeae</taxon>
        <taxon>Microthlaspi</taxon>
    </lineage>
</organism>
<dbReference type="PANTHER" id="PTHR31714:SF10">
    <property type="entry name" value="F-BOX ASSOCIATED UBIQUITINATION EFFECTOR FAMILY PROTEIN-RELATED"/>
    <property type="match status" value="1"/>
</dbReference>
<evidence type="ECO:0000256" key="2">
    <source>
        <dbReference type="ARBA" id="ARBA00023125"/>
    </source>
</evidence>
<dbReference type="PROSITE" id="PS51005">
    <property type="entry name" value="NAC"/>
    <property type="match status" value="1"/>
</dbReference>
<feature type="region of interest" description="Disordered" evidence="5">
    <location>
        <begin position="282"/>
        <end position="315"/>
    </location>
</feature>
<evidence type="ECO:0000256" key="1">
    <source>
        <dbReference type="ARBA" id="ARBA00023015"/>
    </source>
</evidence>
<keyword evidence="1" id="KW-0805">Transcription regulation</keyword>
<proteinExistence type="predicted"/>
<accession>A0A6D2LH16</accession>
<evidence type="ECO:0000256" key="5">
    <source>
        <dbReference type="SAM" id="MobiDB-lite"/>
    </source>
</evidence>
<dbReference type="GO" id="GO:0006355">
    <property type="term" value="P:regulation of DNA-templated transcription"/>
    <property type="evidence" value="ECO:0007669"/>
    <property type="project" value="InterPro"/>
</dbReference>
<feature type="region of interest" description="Disordered" evidence="5">
    <location>
        <begin position="1"/>
        <end position="40"/>
    </location>
</feature>
<dbReference type="InterPro" id="IPR036093">
    <property type="entry name" value="NAC_dom_sf"/>
</dbReference>
<protein>
    <recommendedName>
        <fullName evidence="6">NAC domain-containing protein</fullName>
    </recommendedName>
</protein>
<dbReference type="AlphaFoldDB" id="A0A6D2LH16"/>
<dbReference type="EMBL" id="CACVBM020001829">
    <property type="protein sequence ID" value="CAA7060479.1"/>
    <property type="molecule type" value="Genomic_DNA"/>
</dbReference>
<dbReference type="GO" id="GO:0003677">
    <property type="term" value="F:DNA binding"/>
    <property type="evidence" value="ECO:0007669"/>
    <property type="project" value="UniProtKB-KW"/>
</dbReference>
<name>A0A6D2LH16_9BRAS</name>
<evidence type="ECO:0000256" key="3">
    <source>
        <dbReference type="ARBA" id="ARBA00023163"/>
    </source>
</evidence>
<feature type="compositionally biased region" description="Low complexity" evidence="5">
    <location>
        <begin position="29"/>
        <end position="38"/>
    </location>
</feature>
<evidence type="ECO:0000313" key="7">
    <source>
        <dbReference type="EMBL" id="CAA7060479.1"/>
    </source>
</evidence>
<feature type="compositionally biased region" description="Acidic residues" evidence="5">
    <location>
        <begin position="282"/>
        <end position="298"/>
    </location>
</feature>
<dbReference type="OrthoDB" id="1107504at2759"/>
<sequence>MSQRNKRKERSSPESQTQPPSSPTHDPHIPSSSSSCSSAVYNFPSDPSTNPIVFPPLPDFKFLPDDEDLILHYLKPFVEGNKNSLHNVPVHHANIYESNPEQLSSLFPSISQLVHTSNWFFVCFLYVKMALFFRFETEEFEKGNDKEWFFITERPKFRGEGSDNSGGSWKAITSPEKIEAGQGVVGYKTRLEYHIGRSENGVKSDWLMNEYRIESSSHDDNKVDHALGNMYLTQSGYQRTADEEKSEKKRDEEGIATTEMEVDQPCTQKDYALCKIYLAEDTEDEEEELEASDEEEIEQQPSDVAFQQPPPPFFPDELFEMLNDHNTPDDVDGLFLPHDDLFYTGR</sequence>
<dbReference type="Pfam" id="PF02365">
    <property type="entry name" value="NAM"/>
    <property type="match status" value="2"/>
</dbReference>
<dbReference type="Proteomes" id="UP000467841">
    <property type="component" value="Unassembled WGS sequence"/>
</dbReference>
<reference evidence="7" key="1">
    <citation type="submission" date="2020-01" db="EMBL/GenBank/DDBJ databases">
        <authorList>
            <person name="Mishra B."/>
        </authorList>
    </citation>
    <scope>NUCLEOTIDE SEQUENCE [LARGE SCALE GENOMIC DNA]</scope>
</reference>
<comment type="caution">
    <text evidence="7">The sequence shown here is derived from an EMBL/GenBank/DDBJ whole genome shotgun (WGS) entry which is preliminary data.</text>
</comment>
<keyword evidence="8" id="KW-1185">Reference proteome</keyword>
<keyword evidence="4" id="KW-0539">Nucleus</keyword>
<keyword evidence="3" id="KW-0804">Transcription</keyword>
<dbReference type="InterPro" id="IPR003441">
    <property type="entry name" value="NAC-dom"/>
</dbReference>
<evidence type="ECO:0000313" key="8">
    <source>
        <dbReference type="Proteomes" id="UP000467841"/>
    </source>
</evidence>
<feature type="domain" description="NAC" evidence="6">
    <location>
        <begin position="56"/>
        <end position="233"/>
    </location>
</feature>
<dbReference type="SUPFAM" id="SSF101941">
    <property type="entry name" value="NAC domain"/>
    <property type="match status" value="2"/>
</dbReference>
<dbReference type="PANTHER" id="PTHR31714">
    <property type="entry name" value="F-BOX ASSOCIATED UBIQUITINATION EFFECTOR FAMILY PROTEIN-RELATED"/>
    <property type="match status" value="1"/>
</dbReference>
<evidence type="ECO:0000256" key="4">
    <source>
        <dbReference type="ARBA" id="ARBA00023242"/>
    </source>
</evidence>
<gene>
    <name evidence="7" type="ORF">MERR_LOCUS47715</name>
</gene>